<dbReference type="Proteomes" id="UP001634393">
    <property type="component" value="Unassembled WGS sequence"/>
</dbReference>
<reference evidence="3 4" key="1">
    <citation type="submission" date="2024-12" db="EMBL/GenBank/DDBJ databases">
        <title>The unique morphological basis and parallel evolutionary history of personate flowers in Penstemon.</title>
        <authorList>
            <person name="Depatie T.H."/>
            <person name="Wessinger C.A."/>
        </authorList>
    </citation>
    <scope>NUCLEOTIDE SEQUENCE [LARGE SCALE GENOMIC DNA]</scope>
    <source>
        <strain evidence="3">WTNN_2</strain>
        <tissue evidence="3">Leaf</tissue>
    </source>
</reference>
<evidence type="ECO:0000313" key="4">
    <source>
        <dbReference type="Proteomes" id="UP001634393"/>
    </source>
</evidence>
<dbReference type="InterPro" id="IPR012337">
    <property type="entry name" value="RNaseH-like_sf"/>
</dbReference>
<proteinExistence type="predicted"/>
<evidence type="ECO:0000313" key="3">
    <source>
        <dbReference type="EMBL" id="KAL3833608.1"/>
    </source>
</evidence>
<dbReference type="PANTHER" id="PTHR13620">
    <property type="entry name" value="3-5 EXONUCLEASE"/>
    <property type="match status" value="1"/>
</dbReference>
<dbReference type="GO" id="GO:0008408">
    <property type="term" value="F:3'-5' exonuclease activity"/>
    <property type="evidence" value="ECO:0007669"/>
    <property type="project" value="UniProtKB-ARBA"/>
</dbReference>
<name>A0ABD3TB13_9LAMI</name>
<dbReference type="AlphaFoldDB" id="A0ABD3TB13"/>
<keyword evidence="2" id="KW-0378">Hydrolase</keyword>
<dbReference type="SUPFAM" id="SSF53098">
    <property type="entry name" value="Ribonuclease H-like"/>
    <property type="match status" value="1"/>
</dbReference>
<sequence>MGDRPMNKFYGDFMRTAITDNPEVVSAWISKIESIHPMKGFPPVIVGLSYSPKPESVLRLCVGPDCLVYQLINTSEIPETLSHFLITQCYTFVGVEIEVVDLKKLEEDYGINSYDIDAVDLFCVAAKRYGRNDLENASLMQLLRLVLDEENLTTTLDEEVEMLDNLSKARDAILDLEKEIYILSNMTHNQEDKDVKDVNRRLIAAKVECDCISTFVTFGLGEFLKANQF</sequence>
<keyword evidence="4" id="KW-1185">Reference proteome</keyword>
<dbReference type="InterPro" id="IPR036397">
    <property type="entry name" value="RNaseH_sf"/>
</dbReference>
<evidence type="ECO:0000256" key="1">
    <source>
        <dbReference type="ARBA" id="ARBA00022722"/>
    </source>
</evidence>
<dbReference type="Gene3D" id="3.30.420.10">
    <property type="entry name" value="Ribonuclease H-like superfamily/Ribonuclease H"/>
    <property type="match status" value="1"/>
</dbReference>
<keyword evidence="1" id="KW-0540">Nuclease</keyword>
<evidence type="ECO:0000256" key="2">
    <source>
        <dbReference type="ARBA" id="ARBA00022801"/>
    </source>
</evidence>
<protein>
    <submittedName>
        <fullName evidence="3">Uncharacterized protein</fullName>
    </submittedName>
</protein>
<gene>
    <name evidence="3" type="ORF">ACJIZ3_008344</name>
</gene>
<dbReference type="InterPro" id="IPR051132">
    <property type="entry name" value="3-5_Exonuclease_domain"/>
</dbReference>
<organism evidence="3 4">
    <name type="scientific">Penstemon smallii</name>
    <dbReference type="NCBI Taxonomy" id="265156"/>
    <lineage>
        <taxon>Eukaryota</taxon>
        <taxon>Viridiplantae</taxon>
        <taxon>Streptophyta</taxon>
        <taxon>Embryophyta</taxon>
        <taxon>Tracheophyta</taxon>
        <taxon>Spermatophyta</taxon>
        <taxon>Magnoliopsida</taxon>
        <taxon>eudicotyledons</taxon>
        <taxon>Gunneridae</taxon>
        <taxon>Pentapetalae</taxon>
        <taxon>asterids</taxon>
        <taxon>lamiids</taxon>
        <taxon>Lamiales</taxon>
        <taxon>Plantaginaceae</taxon>
        <taxon>Cheloneae</taxon>
        <taxon>Penstemon</taxon>
    </lineage>
</organism>
<accession>A0ABD3TB13</accession>
<dbReference type="PANTHER" id="PTHR13620:SF105">
    <property type="entry name" value="OS01G0737700 PROTEIN"/>
    <property type="match status" value="1"/>
</dbReference>
<comment type="caution">
    <text evidence="3">The sequence shown here is derived from an EMBL/GenBank/DDBJ whole genome shotgun (WGS) entry which is preliminary data.</text>
</comment>
<dbReference type="EMBL" id="JBJXBP010000004">
    <property type="protein sequence ID" value="KAL3833608.1"/>
    <property type="molecule type" value="Genomic_DNA"/>
</dbReference>